<protein>
    <submittedName>
        <fullName evidence="2">Uncharacterized protein</fullName>
    </submittedName>
</protein>
<dbReference type="RefSeq" id="WP_165835168.1">
    <property type="nucleotide sequence ID" value="NZ_JACHWF010000002.1"/>
</dbReference>
<dbReference type="AlphaFoldDB" id="A0A7W4V946"/>
<name>A0A7W4V946_9BURK</name>
<comment type="caution">
    <text evidence="2">The sequence shown here is derived from an EMBL/GenBank/DDBJ whole genome shotgun (WGS) entry which is preliminary data.</text>
</comment>
<gene>
    <name evidence="2" type="ORF">FHX61_001955</name>
</gene>
<evidence type="ECO:0000313" key="3">
    <source>
        <dbReference type="Proteomes" id="UP000578036"/>
    </source>
</evidence>
<keyword evidence="3" id="KW-1185">Reference proteome</keyword>
<evidence type="ECO:0000313" key="2">
    <source>
        <dbReference type="EMBL" id="MBB3007307.1"/>
    </source>
</evidence>
<accession>A0A7W4V946</accession>
<keyword evidence="1" id="KW-0472">Membrane</keyword>
<keyword evidence="1" id="KW-1133">Transmembrane helix</keyword>
<reference evidence="2 3" key="1">
    <citation type="submission" date="2020-08" db="EMBL/GenBank/DDBJ databases">
        <title>Genomic Encyclopedia of Type Strains, Phase IV (KMG-V): Genome sequencing to study the core and pangenomes of soil and plant-associated prokaryotes.</title>
        <authorList>
            <person name="Whitman W."/>
        </authorList>
    </citation>
    <scope>NUCLEOTIDE SEQUENCE [LARGE SCALE GENOMIC DNA]</scope>
    <source>
        <strain evidence="2 3">SLV-2362</strain>
    </source>
</reference>
<dbReference type="EMBL" id="JACHWF010000002">
    <property type="protein sequence ID" value="MBB3007307.1"/>
    <property type="molecule type" value="Genomic_DNA"/>
</dbReference>
<sequence>MSIGLLAVMMAALLCITVFWALWRCSHPHTMRYRRCMAQRQRAGLSRHAPRRHG</sequence>
<feature type="transmembrane region" description="Helical" evidence="1">
    <location>
        <begin position="6"/>
        <end position="25"/>
    </location>
</feature>
<evidence type="ECO:0000256" key="1">
    <source>
        <dbReference type="SAM" id="Phobius"/>
    </source>
</evidence>
<organism evidence="2 3">
    <name type="scientific">Cupriavidus alkaliphilus</name>
    <dbReference type="NCBI Taxonomy" id="942866"/>
    <lineage>
        <taxon>Bacteria</taxon>
        <taxon>Pseudomonadati</taxon>
        <taxon>Pseudomonadota</taxon>
        <taxon>Betaproteobacteria</taxon>
        <taxon>Burkholderiales</taxon>
        <taxon>Burkholderiaceae</taxon>
        <taxon>Cupriavidus</taxon>
    </lineage>
</organism>
<keyword evidence="1" id="KW-0812">Transmembrane</keyword>
<dbReference type="Proteomes" id="UP000578036">
    <property type="component" value="Unassembled WGS sequence"/>
</dbReference>
<proteinExistence type="predicted"/>